<dbReference type="AlphaFoldDB" id="A0A1S3YW88"/>
<gene>
    <name evidence="1" type="primary">LOC107780271</name>
</gene>
<proteinExistence type="predicted"/>
<sequence>MLSQNTYTRFSKEDAKNHEQIGHHCNCPLLHRRVLAIDLTLYIYIEQNSTKNHKTIWFSCCSVNAAYTIWSSCCAFSSREFSEIPGDTSQKHSDRKFINWLKKRL</sequence>
<dbReference type="OrthoDB" id="1304199at2759"/>
<protein>
    <submittedName>
        <fullName evidence="1">Uncharacterized protein isoform X2</fullName>
    </submittedName>
</protein>
<name>A0A1S3YW88_TOBAC</name>
<organism evidence="1">
    <name type="scientific">Nicotiana tabacum</name>
    <name type="common">Common tobacco</name>
    <dbReference type="NCBI Taxonomy" id="4097"/>
    <lineage>
        <taxon>Eukaryota</taxon>
        <taxon>Viridiplantae</taxon>
        <taxon>Streptophyta</taxon>
        <taxon>Embryophyta</taxon>
        <taxon>Tracheophyta</taxon>
        <taxon>Spermatophyta</taxon>
        <taxon>Magnoliopsida</taxon>
        <taxon>eudicotyledons</taxon>
        <taxon>Gunneridae</taxon>
        <taxon>Pentapetalae</taxon>
        <taxon>asterids</taxon>
        <taxon>lamiids</taxon>
        <taxon>Solanales</taxon>
        <taxon>Solanaceae</taxon>
        <taxon>Nicotianoideae</taxon>
        <taxon>Nicotianeae</taxon>
        <taxon>Nicotiana</taxon>
    </lineage>
</organism>
<evidence type="ECO:0000313" key="1">
    <source>
        <dbReference type="RefSeq" id="XP_016456290.1"/>
    </source>
</evidence>
<reference evidence="1" key="1">
    <citation type="submission" date="2025-08" db="UniProtKB">
        <authorList>
            <consortium name="RefSeq"/>
        </authorList>
    </citation>
    <scope>IDENTIFICATION</scope>
</reference>
<accession>A0A1S3YW88</accession>
<dbReference type="RefSeq" id="XP_016456290.1">
    <property type="nucleotide sequence ID" value="XM_016600804.1"/>
</dbReference>